<proteinExistence type="predicted"/>
<evidence type="ECO:0000313" key="2">
    <source>
        <dbReference type="EMBL" id="OGZ08930.1"/>
    </source>
</evidence>
<accession>A0A1G2D7L1</accession>
<dbReference type="EMBL" id="MHLN01000055">
    <property type="protein sequence ID" value="OGZ08930.1"/>
    <property type="molecule type" value="Genomic_DNA"/>
</dbReference>
<dbReference type="AlphaFoldDB" id="A0A1G2D7L1"/>
<comment type="caution">
    <text evidence="2">The sequence shown here is derived from an EMBL/GenBank/DDBJ whole genome shotgun (WGS) entry which is preliminary data.</text>
</comment>
<gene>
    <name evidence="2" type="ORF">A3D67_01555</name>
</gene>
<protein>
    <submittedName>
        <fullName evidence="2">Uncharacterized protein</fullName>
    </submittedName>
</protein>
<keyword evidence="1" id="KW-0812">Transmembrane</keyword>
<dbReference type="Proteomes" id="UP000178099">
    <property type="component" value="Unassembled WGS sequence"/>
</dbReference>
<name>A0A1G2D7L1_9BACT</name>
<organism evidence="2 3">
    <name type="scientific">Candidatus Lloydbacteria bacterium RIFCSPHIGHO2_02_FULL_51_22</name>
    <dbReference type="NCBI Taxonomy" id="1798663"/>
    <lineage>
        <taxon>Bacteria</taxon>
        <taxon>Candidatus Lloydiibacteriota</taxon>
    </lineage>
</organism>
<evidence type="ECO:0000313" key="3">
    <source>
        <dbReference type="Proteomes" id="UP000178099"/>
    </source>
</evidence>
<evidence type="ECO:0000256" key="1">
    <source>
        <dbReference type="SAM" id="Phobius"/>
    </source>
</evidence>
<keyword evidence="1" id="KW-0472">Membrane</keyword>
<sequence>MLNLIPPDEKACAYKNSLMRTGIVFLGGLTFIFCAGILLLIPSVILIRAKEADEARALLFLKKATPVLQEKDSLSLTARTLSGTLAVLEKNEFFEISPLVTAVLASLPKEVRIREFVYAQVEKKTDVTHTLSVKGTSASREALVSFSRTLEDHAFFSEVILPIGDLVETTDIPFSLTMTLTPAALTSVAK</sequence>
<keyword evidence="1" id="KW-1133">Transmembrane helix</keyword>
<reference evidence="2 3" key="1">
    <citation type="journal article" date="2016" name="Nat. Commun.">
        <title>Thousands of microbial genomes shed light on interconnected biogeochemical processes in an aquifer system.</title>
        <authorList>
            <person name="Anantharaman K."/>
            <person name="Brown C.T."/>
            <person name="Hug L.A."/>
            <person name="Sharon I."/>
            <person name="Castelle C.J."/>
            <person name="Probst A.J."/>
            <person name="Thomas B.C."/>
            <person name="Singh A."/>
            <person name="Wilkins M.J."/>
            <person name="Karaoz U."/>
            <person name="Brodie E.L."/>
            <person name="Williams K.H."/>
            <person name="Hubbard S.S."/>
            <person name="Banfield J.F."/>
        </authorList>
    </citation>
    <scope>NUCLEOTIDE SEQUENCE [LARGE SCALE GENOMIC DNA]</scope>
</reference>
<feature type="transmembrane region" description="Helical" evidence="1">
    <location>
        <begin position="23"/>
        <end position="47"/>
    </location>
</feature>